<gene>
    <name evidence="6" type="ORF">EAL2_c16150</name>
</gene>
<dbReference type="EC" id="3.2.2.-" evidence="5"/>
<dbReference type="HAMAP" id="MF_00527">
    <property type="entry name" value="3MGH"/>
    <property type="match status" value="1"/>
</dbReference>
<dbReference type="PANTHER" id="PTHR10429">
    <property type="entry name" value="DNA-3-METHYLADENINE GLYCOSYLASE"/>
    <property type="match status" value="1"/>
</dbReference>
<evidence type="ECO:0000256" key="4">
    <source>
        <dbReference type="ARBA" id="ARBA00023204"/>
    </source>
</evidence>
<dbReference type="NCBIfam" id="TIGR00567">
    <property type="entry name" value="3mg"/>
    <property type="match status" value="1"/>
</dbReference>
<dbReference type="RefSeq" id="WP_025435886.1">
    <property type="nucleotide sequence ID" value="NZ_CP007452.1"/>
</dbReference>
<protein>
    <recommendedName>
        <fullName evidence="5">Putative 3-methyladenine DNA glycosylase</fullName>
        <ecNumber evidence="5">3.2.2.-</ecNumber>
    </recommendedName>
</protein>
<dbReference type="Pfam" id="PF02245">
    <property type="entry name" value="Pur_DNA_glyco"/>
    <property type="match status" value="1"/>
</dbReference>
<dbReference type="InterPro" id="IPR011034">
    <property type="entry name" value="Formyl_transferase-like_C_sf"/>
</dbReference>
<dbReference type="SUPFAM" id="SSF50486">
    <property type="entry name" value="FMT C-terminal domain-like"/>
    <property type="match status" value="1"/>
</dbReference>
<keyword evidence="7" id="KW-1185">Reference proteome</keyword>
<accession>W8T7N3</accession>
<dbReference type="GO" id="GO:0006284">
    <property type="term" value="P:base-excision repair"/>
    <property type="evidence" value="ECO:0007669"/>
    <property type="project" value="InterPro"/>
</dbReference>
<dbReference type="FunFam" id="3.10.300.10:FF:000001">
    <property type="entry name" value="Putative 3-methyladenine DNA glycosylase"/>
    <property type="match status" value="1"/>
</dbReference>
<dbReference type="GO" id="GO:0003677">
    <property type="term" value="F:DNA binding"/>
    <property type="evidence" value="ECO:0007669"/>
    <property type="project" value="InterPro"/>
</dbReference>
<keyword evidence="3 5" id="KW-0378">Hydrolase</keyword>
<dbReference type="PANTHER" id="PTHR10429:SF0">
    <property type="entry name" value="DNA-3-METHYLADENINE GLYCOSYLASE"/>
    <property type="match status" value="1"/>
</dbReference>
<name>W8T7N3_PEPAC</name>
<keyword evidence="6" id="KW-0326">Glycosidase</keyword>
<evidence type="ECO:0000256" key="2">
    <source>
        <dbReference type="ARBA" id="ARBA00022763"/>
    </source>
</evidence>
<evidence type="ECO:0000313" key="6">
    <source>
        <dbReference type="EMBL" id="AHM56910.1"/>
    </source>
</evidence>
<dbReference type="eggNOG" id="COG2094">
    <property type="taxonomic scope" value="Bacteria"/>
</dbReference>
<reference evidence="6 7" key="1">
    <citation type="journal article" date="2014" name="Genome Announc.">
        <title>Complete Genome Sequence of Amino Acid-Utilizing Eubacterium acidaminophilum al-2 (DSM 3953).</title>
        <authorList>
            <person name="Poehlein A."/>
            <person name="Andreesen J.R."/>
            <person name="Daniel R."/>
        </authorList>
    </citation>
    <scope>NUCLEOTIDE SEQUENCE [LARGE SCALE GENOMIC DNA]</scope>
    <source>
        <strain evidence="6 7">DSM 3953</strain>
    </source>
</reference>
<dbReference type="EMBL" id="CP007452">
    <property type="protein sequence ID" value="AHM56910.1"/>
    <property type="molecule type" value="Genomic_DNA"/>
</dbReference>
<dbReference type="CDD" id="cd00540">
    <property type="entry name" value="AAG"/>
    <property type="match status" value="1"/>
</dbReference>
<organism evidence="6 7">
    <name type="scientific">Peptoclostridium acidaminophilum DSM 3953</name>
    <dbReference type="NCBI Taxonomy" id="1286171"/>
    <lineage>
        <taxon>Bacteria</taxon>
        <taxon>Bacillati</taxon>
        <taxon>Bacillota</taxon>
        <taxon>Clostridia</taxon>
        <taxon>Peptostreptococcales</taxon>
        <taxon>Peptoclostridiaceae</taxon>
        <taxon>Peptoclostridium</taxon>
    </lineage>
</organism>
<evidence type="ECO:0000313" key="7">
    <source>
        <dbReference type="Proteomes" id="UP000019591"/>
    </source>
</evidence>
<keyword evidence="4 5" id="KW-0234">DNA repair</keyword>
<dbReference type="HOGENOM" id="CLU_060471_0_2_9"/>
<dbReference type="InterPro" id="IPR003180">
    <property type="entry name" value="MPG"/>
</dbReference>
<sequence length="205" mass="23124">MAYNRLERAFFEAGPVEVARELLGKLIVRIDSGIVMAAKIVECEAYMGEGDKAAHFNDNKVTERTRIVYGQGGLAYIYLIYGMYNCFNIVTGKSGAAGAVLIRAAEPVEGIQSMHRNRFVSDEIVHRNIRNLTNGPGKLCMAMNIDRSFYGEDLVESKELFIAEGEKIEKENIIEAKRVNIDYAQEAADFLYRFYIKGNRFVSKK</sequence>
<dbReference type="KEGG" id="eac:EAL2_c16150"/>
<dbReference type="OrthoDB" id="9794313at2"/>
<keyword evidence="2 5" id="KW-0227">DNA damage</keyword>
<evidence type="ECO:0000256" key="5">
    <source>
        <dbReference type="HAMAP-Rule" id="MF_00527"/>
    </source>
</evidence>
<dbReference type="Gene3D" id="3.10.300.10">
    <property type="entry name" value="Methylpurine-DNA glycosylase (MPG)"/>
    <property type="match status" value="1"/>
</dbReference>
<dbReference type="InterPro" id="IPR036995">
    <property type="entry name" value="MPG_sf"/>
</dbReference>
<dbReference type="AlphaFoldDB" id="W8T7N3"/>
<comment type="similarity">
    <text evidence="1 5">Belongs to the DNA glycosylase MPG family.</text>
</comment>
<evidence type="ECO:0000256" key="3">
    <source>
        <dbReference type="ARBA" id="ARBA00022801"/>
    </source>
</evidence>
<dbReference type="Proteomes" id="UP000019591">
    <property type="component" value="Chromosome"/>
</dbReference>
<proteinExistence type="inferred from homology"/>
<dbReference type="STRING" id="1286171.EAL2_c16150"/>
<evidence type="ECO:0000256" key="1">
    <source>
        <dbReference type="ARBA" id="ARBA00009232"/>
    </source>
</evidence>
<dbReference type="PATRIC" id="fig|1286171.3.peg.1566"/>
<dbReference type="GO" id="GO:0003905">
    <property type="term" value="F:alkylbase DNA N-glycosylase activity"/>
    <property type="evidence" value="ECO:0007669"/>
    <property type="project" value="InterPro"/>
</dbReference>